<dbReference type="InterPro" id="IPR002559">
    <property type="entry name" value="Transposase_11"/>
</dbReference>
<dbReference type="GO" id="GO:0006313">
    <property type="term" value="P:DNA transposition"/>
    <property type="evidence" value="ECO:0007669"/>
    <property type="project" value="InterPro"/>
</dbReference>
<dbReference type="Pfam" id="PF01609">
    <property type="entry name" value="DDE_Tnp_1"/>
    <property type="match status" value="1"/>
</dbReference>
<organism evidence="2 3">
    <name type="scientific">Neisseria shayeganii 871</name>
    <dbReference type="NCBI Taxonomy" id="1032488"/>
    <lineage>
        <taxon>Bacteria</taxon>
        <taxon>Pseudomonadati</taxon>
        <taxon>Pseudomonadota</taxon>
        <taxon>Betaproteobacteria</taxon>
        <taxon>Neisseriales</taxon>
        <taxon>Neisseriaceae</taxon>
        <taxon>Neisseria</taxon>
    </lineage>
</organism>
<dbReference type="GO" id="GO:0003677">
    <property type="term" value="F:DNA binding"/>
    <property type="evidence" value="ECO:0007669"/>
    <property type="project" value="InterPro"/>
</dbReference>
<dbReference type="GO" id="GO:0004803">
    <property type="term" value="F:transposase activity"/>
    <property type="evidence" value="ECO:0007669"/>
    <property type="project" value="InterPro"/>
</dbReference>
<evidence type="ECO:0000313" key="3">
    <source>
        <dbReference type="Proteomes" id="UP000003019"/>
    </source>
</evidence>
<accession>G4CLM5</accession>
<keyword evidence="3" id="KW-1185">Reference proteome</keyword>
<dbReference type="EMBL" id="AGAY01000099">
    <property type="protein sequence ID" value="EGY51269.1"/>
    <property type="molecule type" value="Genomic_DNA"/>
</dbReference>
<dbReference type="PANTHER" id="PTHR35604:SF2">
    <property type="entry name" value="TRANSPOSASE INSH FOR INSERTION SEQUENCE ELEMENT IS5A-RELATED"/>
    <property type="match status" value="1"/>
</dbReference>
<comment type="caution">
    <text evidence="2">The sequence shown here is derived from an EMBL/GenBank/DDBJ whole genome shotgun (WGS) entry which is preliminary data.</text>
</comment>
<dbReference type="PANTHER" id="PTHR35604">
    <property type="entry name" value="TRANSPOSASE INSH FOR INSERTION SEQUENCE ELEMENT IS5A-RELATED"/>
    <property type="match status" value="1"/>
</dbReference>
<name>G4CLM5_9NEIS</name>
<dbReference type="STRING" id="1032488.HMPREF9371_2516"/>
<evidence type="ECO:0000313" key="2">
    <source>
        <dbReference type="EMBL" id="EGY51269.1"/>
    </source>
</evidence>
<dbReference type="Proteomes" id="UP000003019">
    <property type="component" value="Unassembled WGS sequence"/>
</dbReference>
<protein>
    <recommendedName>
        <fullName evidence="1">Transposase IS4-like domain-containing protein</fullName>
    </recommendedName>
</protein>
<reference evidence="2 3" key="1">
    <citation type="submission" date="2011-05" db="EMBL/GenBank/DDBJ databases">
        <authorList>
            <person name="Muzny D."/>
            <person name="Qin X."/>
            <person name="Deng J."/>
            <person name="Jiang H."/>
            <person name="Liu Y."/>
            <person name="Qu J."/>
            <person name="Song X.-Z."/>
            <person name="Zhang L."/>
            <person name="Thornton R."/>
            <person name="Coyle M."/>
            <person name="Francisco L."/>
            <person name="Jackson L."/>
            <person name="Javaid M."/>
            <person name="Korchina V."/>
            <person name="Kovar C."/>
            <person name="Mata R."/>
            <person name="Mathew T."/>
            <person name="Ngo R."/>
            <person name="Nguyen L."/>
            <person name="Nguyen N."/>
            <person name="Okwuonu G."/>
            <person name="Ongeri F."/>
            <person name="Pham C."/>
            <person name="Simmons D."/>
            <person name="Wilczek-Boney K."/>
            <person name="Hale W."/>
            <person name="Jakkamsetti A."/>
            <person name="Pham P."/>
            <person name="Ruth R."/>
            <person name="San Lucas F."/>
            <person name="Warren J."/>
            <person name="Zhang J."/>
            <person name="Zhao Z."/>
            <person name="Zhou C."/>
            <person name="Zhu D."/>
            <person name="Lee S."/>
            <person name="Bess C."/>
            <person name="Blankenburg K."/>
            <person name="Forbes L."/>
            <person name="Fu Q."/>
            <person name="Gubbala S."/>
            <person name="Hirani K."/>
            <person name="Jayaseelan J.C."/>
            <person name="Lara F."/>
            <person name="Munidasa M."/>
            <person name="Palculict T."/>
            <person name="Patil S."/>
            <person name="Pu L.-L."/>
            <person name="Saada N."/>
            <person name="Tang L."/>
            <person name="Weissenberger G."/>
            <person name="Zhu Y."/>
            <person name="Hemphill L."/>
            <person name="Shang Y."/>
            <person name="Youmans B."/>
            <person name="Ayvaz T."/>
            <person name="Ross M."/>
            <person name="Santibanez J."/>
            <person name="Aqrawi P."/>
            <person name="Gross S."/>
            <person name="Joshi V."/>
            <person name="Fowler G."/>
            <person name="Nazareth L."/>
            <person name="Reid J."/>
            <person name="Worley K."/>
            <person name="Petrosino J."/>
            <person name="Highlander S."/>
            <person name="Gibbs R."/>
        </authorList>
    </citation>
    <scope>NUCLEOTIDE SEQUENCE [LARGE SCALE GENOMIC DNA]</scope>
    <source>
        <strain evidence="2 3">871</strain>
    </source>
</reference>
<dbReference type="HOGENOM" id="CLU_049873_2_2_4"/>
<dbReference type="PATRIC" id="fig|1032488.3.peg.2364"/>
<proteinExistence type="predicted"/>
<sequence>MLELINRQLPEKGLKVEKATAAVVDATIIHTAGGKQRQAIEVNEQGDVLTETTPSKDADARWIRKDGKFHLGYKQHTRTDADGYIEKIHLTPANAHEVKHLAP</sequence>
<feature type="domain" description="Transposase IS4-like" evidence="1">
    <location>
        <begin position="20"/>
        <end position="101"/>
    </location>
</feature>
<evidence type="ECO:0000259" key="1">
    <source>
        <dbReference type="Pfam" id="PF01609"/>
    </source>
</evidence>
<gene>
    <name evidence="2" type="ORF">HMPREF9371_2516</name>
</gene>
<dbReference type="AlphaFoldDB" id="G4CLM5"/>